<keyword evidence="3" id="KW-1185">Reference proteome</keyword>
<evidence type="ECO:0000313" key="1">
    <source>
        <dbReference type="EMBL" id="CAI4007625.1"/>
    </source>
</evidence>
<evidence type="ECO:0000313" key="3">
    <source>
        <dbReference type="Proteomes" id="UP001152797"/>
    </source>
</evidence>
<dbReference type="EMBL" id="CAMXCT010004091">
    <property type="protein sequence ID" value="CAI4007625.1"/>
    <property type="molecule type" value="Genomic_DNA"/>
</dbReference>
<dbReference type="EMBL" id="CAMXCT030004091">
    <property type="protein sequence ID" value="CAL4794937.1"/>
    <property type="molecule type" value="Genomic_DNA"/>
</dbReference>
<gene>
    <name evidence="1" type="ORF">C1SCF055_LOCUS33164</name>
</gene>
<sequence length="200" mass="21651">MAAALVQPRMTCFRADREGQVSPANLEGRPAMSAALAAMTRDDCLILRWARGFNLEDEIDHGPGECVMLLGSAEGGEPLENRVTILFLDRAAIVEENLAAKIPFHTISHFQNPPPATEMMMIGGLPDVRTSVNVTTSQNGVPFESECNCVIFKGSSGVQRGDEPKVSTVTFKGPDGEDHPALQVCVSLEKYSLLRHIVAM</sequence>
<accession>A0A9P1DC90</accession>
<reference evidence="2" key="2">
    <citation type="submission" date="2024-04" db="EMBL/GenBank/DDBJ databases">
        <authorList>
            <person name="Chen Y."/>
            <person name="Shah S."/>
            <person name="Dougan E. K."/>
            <person name="Thang M."/>
            <person name="Chan C."/>
        </authorList>
    </citation>
    <scope>NUCLEOTIDE SEQUENCE [LARGE SCALE GENOMIC DNA]</scope>
</reference>
<protein>
    <submittedName>
        <fullName evidence="1">Uncharacterized protein</fullName>
    </submittedName>
</protein>
<reference evidence="1" key="1">
    <citation type="submission" date="2022-10" db="EMBL/GenBank/DDBJ databases">
        <authorList>
            <person name="Chen Y."/>
            <person name="Dougan E. K."/>
            <person name="Chan C."/>
            <person name="Rhodes N."/>
            <person name="Thang M."/>
        </authorList>
    </citation>
    <scope>NUCLEOTIDE SEQUENCE</scope>
</reference>
<dbReference type="AlphaFoldDB" id="A0A9P1DC90"/>
<dbReference type="Proteomes" id="UP001152797">
    <property type="component" value="Unassembled WGS sequence"/>
</dbReference>
<organism evidence="1">
    <name type="scientific">Cladocopium goreaui</name>
    <dbReference type="NCBI Taxonomy" id="2562237"/>
    <lineage>
        <taxon>Eukaryota</taxon>
        <taxon>Sar</taxon>
        <taxon>Alveolata</taxon>
        <taxon>Dinophyceae</taxon>
        <taxon>Suessiales</taxon>
        <taxon>Symbiodiniaceae</taxon>
        <taxon>Cladocopium</taxon>
    </lineage>
</organism>
<comment type="caution">
    <text evidence="1">The sequence shown here is derived from an EMBL/GenBank/DDBJ whole genome shotgun (WGS) entry which is preliminary data.</text>
</comment>
<name>A0A9P1DC90_9DINO</name>
<proteinExistence type="predicted"/>
<evidence type="ECO:0000313" key="2">
    <source>
        <dbReference type="EMBL" id="CAL1161000.1"/>
    </source>
</evidence>
<dbReference type="EMBL" id="CAMXCT020004091">
    <property type="protein sequence ID" value="CAL1161000.1"/>
    <property type="molecule type" value="Genomic_DNA"/>
</dbReference>